<dbReference type="EMBL" id="QVEV01000050">
    <property type="protein sequence ID" value="RGC09645.1"/>
    <property type="molecule type" value="Genomic_DNA"/>
</dbReference>
<evidence type="ECO:0000256" key="5">
    <source>
        <dbReference type="PIRSR" id="PIRSR000699-1"/>
    </source>
</evidence>
<name>A0A3E2VGF8_CLOIN</name>
<dbReference type="PANTHER" id="PTHR34382">
    <property type="entry name" value="PTS SYSTEM N,N'-DIACETYLCHITOBIOSE-SPECIFIC EIIA COMPONENT"/>
    <property type="match status" value="1"/>
</dbReference>
<dbReference type="GO" id="GO:0016740">
    <property type="term" value="F:transferase activity"/>
    <property type="evidence" value="ECO:0007669"/>
    <property type="project" value="UniProtKB-KW"/>
</dbReference>
<feature type="active site" description="Tele-phosphohistidine intermediate" evidence="5">
    <location>
        <position position="76"/>
    </location>
</feature>
<evidence type="ECO:0000256" key="4">
    <source>
        <dbReference type="ARBA" id="ARBA00022683"/>
    </source>
</evidence>
<dbReference type="RefSeq" id="WP_117444795.1">
    <property type="nucleotide sequence ID" value="NZ_JAJFEN010000092.1"/>
</dbReference>
<accession>A0A3E2VGF8</accession>
<keyword evidence="1" id="KW-0813">Transport</keyword>
<dbReference type="OrthoDB" id="389577at2"/>
<dbReference type="SUPFAM" id="SSF46973">
    <property type="entry name" value="Enzyme IIa from lactose specific PTS, IIa-lac"/>
    <property type="match status" value="1"/>
</dbReference>
<dbReference type="Gene3D" id="1.20.58.80">
    <property type="entry name" value="Phosphotransferase system, lactose/cellobiose-type IIA subunit"/>
    <property type="match status" value="1"/>
</dbReference>
<evidence type="ECO:0000256" key="7">
    <source>
        <dbReference type="PROSITE-ProRule" id="PRU00418"/>
    </source>
</evidence>
<evidence type="ECO:0000256" key="2">
    <source>
        <dbReference type="ARBA" id="ARBA00022597"/>
    </source>
</evidence>
<keyword evidence="2" id="KW-0762">Sugar transport</keyword>
<feature type="modified residue" description="Phosphohistidine; by HPr" evidence="7">
    <location>
        <position position="76"/>
    </location>
</feature>
<sequence>MSEFELICFQMIAGAGEARTNFIAALEEAKSGNFQNIDTLMKKGDDAYIQGHHAHASLIQEEAKGNKTELSLLLMHAEDQLMNTETFRFLVMELIDSYRGGNAYES</sequence>
<evidence type="ECO:0000256" key="3">
    <source>
        <dbReference type="ARBA" id="ARBA00022679"/>
    </source>
</evidence>
<proteinExistence type="predicted"/>
<comment type="caution">
    <text evidence="8">The sequence shown here is derived from an EMBL/GenBank/DDBJ whole genome shotgun (WGS) entry which is preliminary data.</text>
</comment>
<keyword evidence="4" id="KW-0598">Phosphotransferase system</keyword>
<reference evidence="8 9" key="1">
    <citation type="submission" date="2018-08" db="EMBL/GenBank/DDBJ databases">
        <title>A genome reference for cultivated species of the human gut microbiota.</title>
        <authorList>
            <person name="Zou Y."/>
            <person name="Xue W."/>
            <person name="Luo G."/>
        </authorList>
    </citation>
    <scope>NUCLEOTIDE SEQUENCE [LARGE SCALE GENOMIC DNA]</scope>
    <source>
        <strain evidence="8 9">OF01-2LB</strain>
    </source>
</reference>
<dbReference type="PIRSF" id="PIRSF000699">
    <property type="entry name" value="PTS_IILac_III"/>
    <property type="match status" value="1"/>
</dbReference>
<dbReference type="AlphaFoldDB" id="A0A3E2VGF8"/>
<feature type="binding site" evidence="6">
    <location>
        <position position="79"/>
    </location>
    <ligand>
        <name>Mg(2+)</name>
        <dbReference type="ChEBI" id="CHEBI:18420"/>
        <note>ligand shared between all trimeric partners</note>
    </ligand>
</feature>
<dbReference type="PROSITE" id="PS51095">
    <property type="entry name" value="PTS_EIIA_TYPE_3"/>
    <property type="match status" value="1"/>
</dbReference>
<dbReference type="InterPro" id="IPR036542">
    <property type="entry name" value="PTS_IIA_lac/cel_sf"/>
</dbReference>
<protein>
    <submittedName>
        <fullName evidence="8">PTS lactose/cellobiose transporter subunit IIA</fullName>
    </submittedName>
</protein>
<dbReference type="GO" id="GO:0009401">
    <property type="term" value="P:phosphoenolpyruvate-dependent sugar phosphotransferase system"/>
    <property type="evidence" value="ECO:0007669"/>
    <property type="project" value="UniProtKB-KW"/>
</dbReference>
<keyword evidence="3" id="KW-0808">Transferase</keyword>
<dbReference type="InterPro" id="IPR003188">
    <property type="entry name" value="PTS_IIA_lac/cel"/>
</dbReference>
<organism evidence="8 9">
    <name type="scientific">Clostridium innocuum</name>
    <dbReference type="NCBI Taxonomy" id="1522"/>
    <lineage>
        <taxon>Bacteria</taxon>
        <taxon>Bacillati</taxon>
        <taxon>Bacillota</taxon>
        <taxon>Clostridia</taxon>
        <taxon>Eubacteriales</taxon>
        <taxon>Clostridiaceae</taxon>
        <taxon>Clostridium</taxon>
    </lineage>
</organism>
<dbReference type="Pfam" id="PF02255">
    <property type="entry name" value="PTS_IIA"/>
    <property type="match status" value="1"/>
</dbReference>
<gene>
    <name evidence="8" type="ORF">DXA38_20430</name>
</gene>
<keyword evidence="6" id="KW-0479">Metal-binding</keyword>
<dbReference type="CDD" id="cd00215">
    <property type="entry name" value="PTS_IIA_lac"/>
    <property type="match status" value="1"/>
</dbReference>
<dbReference type="PANTHER" id="PTHR34382:SF10">
    <property type="entry name" value="PTS SYSTEM OLIGO-BETA-MANNOSIDE-SPECIFIC EIIA COMPONENT"/>
    <property type="match status" value="1"/>
</dbReference>
<keyword evidence="6" id="KW-0460">Magnesium</keyword>
<evidence type="ECO:0000313" key="9">
    <source>
        <dbReference type="Proteomes" id="UP000260025"/>
    </source>
</evidence>
<comment type="cofactor">
    <cofactor evidence="6">
        <name>Mg(2+)</name>
        <dbReference type="ChEBI" id="CHEBI:18420"/>
    </cofactor>
    <text evidence="6">Binds 1 Mg(2+) ion per trimer.</text>
</comment>
<dbReference type="Proteomes" id="UP000260025">
    <property type="component" value="Unassembled WGS sequence"/>
</dbReference>
<evidence type="ECO:0000313" key="8">
    <source>
        <dbReference type="EMBL" id="RGC09645.1"/>
    </source>
</evidence>
<evidence type="ECO:0000256" key="6">
    <source>
        <dbReference type="PIRSR" id="PIRSR000699-2"/>
    </source>
</evidence>
<dbReference type="GO" id="GO:0046872">
    <property type="term" value="F:metal ion binding"/>
    <property type="evidence" value="ECO:0007669"/>
    <property type="project" value="UniProtKB-KW"/>
</dbReference>
<evidence type="ECO:0000256" key="1">
    <source>
        <dbReference type="ARBA" id="ARBA00022448"/>
    </source>
</evidence>